<name>A0A0R2NQG6_9LACO</name>
<dbReference type="EMBL" id="AYGX02000058">
    <property type="protein sequence ID" value="KRO27976.1"/>
    <property type="molecule type" value="Genomic_DNA"/>
</dbReference>
<organism evidence="1 2">
    <name type="scientific">Lactiplantibacillus fabifermentans DSM 21115</name>
    <dbReference type="NCBI Taxonomy" id="1413187"/>
    <lineage>
        <taxon>Bacteria</taxon>
        <taxon>Bacillati</taxon>
        <taxon>Bacillota</taxon>
        <taxon>Bacilli</taxon>
        <taxon>Lactobacillales</taxon>
        <taxon>Lactobacillaceae</taxon>
        <taxon>Lactiplantibacillus</taxon>
    </lineage>
</organism>
<evidence type="ECO:0000313" key="2">
    <source>
        <dbReference type="Proteomes" id="UP000050920"/>
    </source>
</evidence>
<dbReference type="AlphaFoldDB" id="A0A0R2NQG6"/>
<sequence length="257" mass="28348">MKPLTIKVDINGRNYTMAELDQIYDERTLHVFTEMQALGAVILNDHGEVLTQAQIALLTAPQRRDLLLANKLRLGTDKLKALYADSMKTADEMWQDIVAHSNGQYNEKVARAHLVISGVKITQFAKLAQVAGDDPVVSLGANPEHFEVTNDATGQHGFETMGMYGEPTLMDLRMGIKNLPEPADHHYLKHMVGDSRLANDLEVVNAYAMHQVRPSLHGIEIASGAYFPSATPQALVDGHAIHLAIEFSNVFRALADK</sequence>
<accession>A0A0R2NQG6</accession>
<evidence type="ECO:0000313" key="1">
    <source>
        <dbReference type="EMBL" id="KRO27976.1"/>
    </source>
</evidence>
<proteinExistence type="predicted"/>
<protein>
    <submittedName>
        <fullName evidence="1">Uncharacterized protein</fullName>
    </submittedName>
</protein>
<keyword evidence="2" id="KW-1185">Reference proteome</keyword>
<comment type="caution">
    <text evidence="1">The sequence shown here is derived from an EMBL/GenBank/DDBJ whole genome shotgun (WGS) entry which is preliminary data.</text>
</comment>
<dbReference type="RefSeq" id="WP_024626352.1">
    <property type="nucleotide sequence ID" value="NZ_AYGX02000058.1"/>
</dbReference>
<reference evidence="1 2" key="1">
    <citation type="journal article" date="2015" name="Genome Announc.">
        <title>Expanding the biotechnology potential of lactobacilli through comparative genomics of 213 strains and associated genera.</title>
        <authorList>
            <person name="Sun Z."/>
            <person name="Harris H.M."/>
            <person name="McCann A."/>
            <person name="Guo C."/>
            <person name="Argimon S."/>
            <person name="Zhang W."/>
            <person name="Yang X."/>
            <person name="Jeffery I.B."/>
            <person name="Cooney J.C."/>
            <person name="Kagawa T.F."/>
            <person name="Liu W."/>
            <person name="Song Y."/>
            <person name="Salvetti E."/>
            <person name="Wrobel A."/>
            <person name="Rasinkangas P."/>
            <person name="Parkhill J."/>
            <person name="Rea M.C."/>
            <person name="O'Sullivan O."/>
            <person name="Ritari J."/>
            <person name="Douillard F.P."/>
            <person name="Paul Ross R."/>
            <person name="Yang R."/>
            <person name="Briner A.E."/>
            <person name="Felis G.E."/>
            <person name="de Vos W.M."/>
            <person name="Barrangou R."/>
            <person name="Klaenhammer T.R."/>
            <person name="Caufield P.W."/>
            <person name="Cui Y."/>
            <person name="Zhang H."/>
            <person name="O'Toole P.W."/>
        </authorList>
    </citation>
    <scope>NUCLEOTIDE SEQUENCE [LARGE SCALE GENOMIC DNA]</scope>
    <source>
        <strain evidence="1 2">DSM 21115</strain>
    </source>
</reference>
<gene>
    <name evidence="1" type="ORF">DY78_GL002745</name>
</gene>
<dbReference type="Proteomes" id="UP000050920">
    <property type="component" value="Unassembled WGS sequence"/>
</dbReference>